<protein>
    <recommendedName>
        <fullName evidence="3">Transmembrane protein</fullName>
    </recommendedName>
</protein>
<name>I3T414_MEDTR</name>
<dbReference type="PANTHER" id="PTHR34953:SF1">
    <property type="entry name" value="ALPHA_BETA HYDROLASE RELATED PROTEIN"/>
    <property type="match status" value="1"/>
</dbReference>
<dbReference type="PANTHER" id="PTHR34953">
    <property type="entry name" value="ALPHA/BETA HYDROLASE RELATED PROTEIN"/>
    <property type="match status" value="1"/>
</dbReference>
<keyword evidence="1" id="KW-0812">Transmembrane</keyword>
<feature type="transmembrane region" description="Helical" evidence="1">
    <location>
        <begin position="32"/>
        <end position="55"/>
    </location>
</feature>
<proteinExistence type="evidence at transcript level"/>
<feature type="transmembrane region" description="Helical" evidence="1">
    <location>
        <begin position="123"/>
        <end position="146"/>
    </location>
</feature>
<evidence type="ECO:0000256" key="1">
    <source>
        <dbReference type="SAM" id="Phobius"/>
    </source>
</evidence>
<evidence type="ECO:0008006" key="3">
    <source>
        <dbReference type="Google" id="ProtNLM"/>
    </source>
</evidence>
<keyword evidence="1" id="KW-1133">Transmembrane helix</keyword>
<dbReference type="ExpressionAtlas" id="I3T414">
    <property type="expression patterns" value="differential"/>
</dbReference>
<organism evidence="2">
    <name type="scientific">Medicago truncatula</name>
    <name type="common">Barrel medic</name>
    <name type="synonym">Medicago tribuloides</name>
    <dbReference type="NCBI Taxonomy" id="3880"/>
    <lineage>
        <taxon>Eukaryota</taxon>
        <taxon>Viridiplantae</taxon>
        <taxon>Streptophyta</taxon>
        <taxon>Embryophyta</taxon>
        <taxon>Tracheophyta</taxon>
        <taxon>Spermatophyta</taxon>
        <taxon>Magnoliopsida</taxon>
        <taxon>eudicotyledons</taxon>
        <taxon>Gunneridae</taxon>
        <taxon>Pentapetalae</taxon>
        <taxon>rosids</taxon>
        <taxon>fabids</taxon>
        <taxon>Fabales</taxon>
        <taxon>Fabaceae</taxon>
        <taxon>Papilionoideae</taxon>
        <taxon>50 kb inversion clade</taxon>
        <taxon>NPAAA clade</taxon>
        <taxon>Hologalegina</taxon>
        <taxon>IRL clade</taxon>
        <taxon>Trifolieae</taxon>
        <taxon>Medicago</taxon>
    </lineage>
</organism>
<feature type="transmembrane region" description="Helical" evidence="1">
    <location>
        <begin position="88"/>
        <end position="111"/>
    </location>
</feature>
<keyword evidence="1" id="KW-0472">Membrane</keyword>
<evidence type="ECO:0000313" key="2">
    <source>
        <dbReference type="EMBL" id="AFK47256.1"/>
    </source>
</evidence>
<dbReference type="EMBL" id="BT147462">
    <property type="protein sequence ID" value="AFK47256.1"/>
    <property type="molecule type" value="mRNA"/>
</dbReference>
<sequence>MRIGSKLLFKGAEMGFSSKEEKSKRILRVVKTLFFLITMILSLLLFSAPVLLVIADALLPSALLSTLSPVSLSLTTLSSHFHNYDFRYSLIDIPLVSIIRSFIIFCVYSLCDGPRLSRSRGPYLCITTMCSVLSLLFVSFKAVYVFGNGSGYVWRIRNLLCLCVLVRWLWDMLSWPIEQVVEREESFWFTRLTLNLFQLAQMGIRGILRFYEKRESNDQ</sequence>
<dbReference type="AlphaFoldDB" id="I3T414"/>
<reference evidence="2" key="1">
    <citation type="submission" date="2012-05" db="EMBL/GenBank/DDBJ databases">
        <authorList>
            <person name="Krishnakumar V."/>
            <person name="Cheung F."/>
            <person name="Xiao Y."/>
            <person name="Chan A."/>
            <person name="Moskal W.A."/>
            <person name="Town C.D."/>
        </authorList>
    </citation>
    <scope>NUCLEOTIDE SEQUENCE</scope>
</reference>
<accession>I3T414</accession>